<evidence type="ECO:0000313" key="2">
    <source>
        <dbReference type="EMBL" id="ATQ69743.1"/>
    </source>
</evidence>
<name>A0A2D2D435_METT3</name>
<sequence length="140" mass="14268">MSQGGGLRAEMRAFLAIVSVCALLFSVFVAAAPHASARAGLQGAAQGASVFCHDRAPNAASVERGPAEKNGAKKQNSCPCCLAAHAAPAVLPERVALLLRLEPPAPMPAVFGVPPISLPHFALRQAVNCARAPPAFAPLA</sequence>
<gene>
    <name evidence="2" type="ORF">CQW49_19020</name>
</gene>
<dbReference type="KEGG" id="mtw:CQW49_19020"/>
<feature type="signal peptide" evidence="1">
    <location>
        <begin position="1"/>
        <end position="31"/>
    </location>
</feature>
<dbReference type="EMBL" id="CP023737">
    <property type="protein sequence ID" value="ATQ69743.1"/>
    <property type="molecule type" value="Genomic_DNA"/>
</dbReference>
<organism evidence="2 3">
    <name type="scientific">Methylosinus trichosporium (strain ATCC 35070 / NCIMB 11131 / UNIQEM 75 / OB3b)</name>
    <dbReference type="NCBI Taxonomy" id="595536"/>
    <lineage>
        <taxon>Bacteria</taxon>
        <taxon>Pseudomonadati</taxon>
        <taxon>Pseudomonadota</taxon>
        <taxon>Alphaproteobacteria</taxon>
        <taxon>Hyphomicrobiales</taxon>
        <taxon>Methylocystaceae</taxon>
        <taxon>Methylosinus</taxon>
    </lineage>
</organism>
<dbReference type="STRING" id="595536.GCA_000178815_01388"/>
<protein>
    <submittedName>
        <fullName evidence="2">DUF2946 domain-containing protein</fullName>
    </submittedName>
</protein>
<keyword evidence="1" id="KW-0732">Signal</keyword>
<accession>A0A2D2D435</accession>
<evidence type="ECO:0000313" key="3">
    <source>
        <dbReference type="Proteomes" id="UP000230709"/>
    </source>
</evidence>
<proteinExistence type="predicted"/>
<dbReference type="Pfam" id="PF11162">
    <property type="entry name" value="DUF2946"/>
    <property type="match status" value="1"/>
</dbReference>
<dbReference type="Proteomes" id="UP000230709">
    <property type="component" value="Chromosome"/>
</dbReference>
<dbReference type="AlphaFoldDB" id="A0A2D2D435"/>
<evidence type="ECO:0000256" key="1">
    <source>
        <dbReference type="SAM" id="SignalP"/>
    </source>
</evidence>
<reference evidence="3" key="1">
    <citation type="submission" date="2017-10" db="EMBL/GenBank/DDBJ databases">
        <title>Completed PacBio SMRT sequence of Methylosinus trichosporium OB3b reveals presence of a third large plasmid.</title>
        <authorList>
            <person name="Charles T.C."/>
            <person name="Lynch M.D.J."/>
            <person name="Heil J.R."/>
            <person name="Cheng J."/>
        </authorList>
    </citation>
    <scope>NUCLEOTIDE SEQUENCE [LARGE SCALE GENOMIC DNA]</scope>
    <source>
        <strain evidence="3">OB3b</strain>
    </source>
</reference>
<feature type="chain" id="PRO_5013547902" evidence="1">
    <location>
        <begin position="32"/>
        <end position="140"/>
    </location>
</feature>
<keyword evidence="3" id="KW-1185">Reference proteome</keyword>
<dbReference type="InterPro" id="IPR021333">
    <property type="entry name" value="DUF2946"/>
</dbReference>